<dbReference type="Gene3D" id="4.10.240.10">
    <property type="entry name" value="Zn(2)-C6 fungal-type DNA-binding domain"/>
    <property type="match status" value="1"/>
</dbReference>
<proteinExistence type="predicted"/>
<organism evidence="9 10">
    <name type="scientific">Patellaria atrata CBS 101060</name>
    <dbReference type="NCBI Taxonomy" id="1346257"/>
    <lineage>
        <taxon>Eukaryota</taxon>
        <taxon>Fungi</taxon>
        <taxon>Dikarya</taxon>
        <taxon>Ascomycota</taxon>
        <taxon>Pezizomycotina</taxon>
        <taxon>Dothideomycetes</taxon>
        <taxon>Dothideomycetes incertae sedis</taxon>
        <taxon>Patellariales</taxon>
        <taxon>Patellariaceae</taxon>
        <taxon>Patellaria</taxon>
    </lineage>
</organism>
<dbReference type="Proteomes" id="UP000799429">
    <property type="component" value="Unassembled WGS sequence"/>
</dbReference>
<dbReference type="SUPFAM" id="SSF57701">
    <property type="entry name" value="Zn2/Cys6 DNA-binding domain"/>
    <property type="match status" value="1"/>
</dbReference>
<keyword evidence="5" id="KW-0804">Transcription</keyword>
<evidence type="ECO:0000256" key="1">
    <source>
        <dbReference type="ARBA" id="ARBA00022723"/>
    </source>
</evidence>
<dbReference type="InterPro" id="IPR001138">
    <property type="entry name" value="Zn2Cys6_DnaBD"/>
</dbReference>
<keyword evidence="3" id="KW-0805">Transcription regulation</keyword>
<dbReference type="GO" id="GO:0001228">
    <property type="term" value="F:DNA-binding transcription activator activity, RNA polymerase II-specific"/>
    <property type="evidence" value="ECO:0007669"/>
    <property type="project" value="TreeGrafter"/>
</dbReference>
<dbReference type="GO" id="GO:0000978">
    <property type="term" value="F:RNA polymerase II cis-regulatory region sequence-specific DNA binding"/>
    <property type="evidence" value="ECO:0007669"/>
    <property type="project" value="TreeGrafter"/>
</dbReference>
<sequence>MQSYTRDGASNHGDNRPQKRKRLTYSCLNCRRRKLKCDREMPCSRCRQAGDGNSCNYGNSPSQSLNVPVEKRITTPSVQNQSFTGDNQTQSSSSSSAQTGSEEFTSQLVSQARMESKIETKRISSADSESRRMILEAPFSSRTQNTNIRNFSSPGDHLSQSREQQVPHANKPLFKRKGFEIQFYGSSTSTNTIAQLPELREFMDKARGTLPHHSTLNHYRTKMKNMTKLKAEIDHTNSDHLRTYSTDKELMDLLPARSSVDLMIEQYLSTFELFYCVLDESFFRQEYQIFWERPERCRTGFIAVILLTMAAVVCCSQKEPFIYTGVDSTGRKTALEWIRAAESWLDNQSKKHTTLGFFQVHCLLLIAKQMNMVKMKQNWVNAGSVFRIAMMSGFHRNPKLLADKISDQDQSMRNRLWLTIIELELQASFDRGMPSASAALPSDYLSPHGDRYGFQPSCTDSTVSHILNSESLPPNRFCKDSFSLRCTLNSLINNTDAAVSQQDRSYYDEKLLSKAENLENYFQPKNSQSSKDRLVFLFLDNQLRQYFDALYAPFARSTGTTWRNAYSRVAYLHTATKLIEQHHQLVAMGRYELLLLRDDIVRVGLGLCHVVFSWGHVPEDPLFQGILNSFRQLLEKALLMLEAKVLRLGCGYKQYWYLSAGYSFVLSTLPGAEERKFYMNQALDRVALLYQKVLAAQSVPELEV</sequence>
<dbReference type="CDD" id="cd12148">
    <property type="entry name" value="fungal_TF_MHR"/>
    <property type="match status" value="1"/>
</dbReference>
<dbReference type="InterPro" id="IPR036864">
    <property type="entry name" value="Zn2-C6_fun-type_DNA-bd_sf"/>
</dbReference>
<dbReference type="GO" id="GO:0008270">
    <property type="term" value="F:zinc ion binding"/>
    <property type="evidence" value="ECO:0007669"/>
    <property type="project" value="InterPro"/>
</dbReference>
<keyword evidence="4" id="KW-0238">DNA-binding</keyword>
<dbReference type="SMART" id="SM00066">
    <property type="entry name" value="GAL4"/>
    <property type="match status" value="1"/>
</dbReference>
<gene>
    <name evidence="9" type="ORF">M501DRAFT_930940</name>
</gene>
<dbReference type="AlphaFoldDB" id="A0A9P4SG56"/>
<reference evidence="9" key="1">
    <citation type="journal article" date="2020" name="Stud. Mycol.">
        <title>101 Dothideomycetes genomes: a test case for predicting lifestyles and emergence of pathogens.</title>
        <authorList>
            <person name="Haridas S."/>
            <person name="Albert R."/>
            <person name="Binder M."/>
            <person name="Bloem J."/>
            <person name="Labutti K."/>
            <person name="Salamov A."/>
            <person name="Andreopoulos B."/>
            <person name="Baker S."/>
            <person name="Barry K."/>
            <person name="Bills G."/>
            <person name="Bluhm B."/>
            <person name="Cannon C."/>
            <person name="Castanera R."/>
            <person name="Culley D."/>
            <person name="Daum C."/>
            <person name="Ezra D."/>
            <person name="Gonzalez J."/>
            <person name="Henrissat B."/>
            <person name="Kuo A."/>
            <person name="Liang C."/>
            <person name="Lipzen A."/>
            <person name="Lutzoni F."/>
            <person name="Magnuson J."/>
            <person name="Mondo S."/>
            <person name="Nolan M."/>
            <person name="Ohm R."/>
            <person name="Pangilinan J."/>
            <person name="Park H.-J."/>
            <person name="Ramirez L."/>
            <person name="Alfaro M."/>
            <person name="Sun H."/>
            <person name="Tritt A."/>
            <person name="Yoshinaga Y."/>
            <person name="Zwiers L.-H."/>
            <person name="Turgeon B."/>
            <person name="Goodwin S."/>
            <person name="Spatafora J."/>
            <person name="Crous P."/>
            <person name="Grigoriev I."/>
        </authorList>
    </citation>
    <scope>NUCLEOTIDE SEQUENCE</scope>
    <source>
        <strain evidence="9">CBS 101060</strain>
    </source>
</reference>
<evidence type="ECO:0000256" key="6">
    <source>
        <dbReference type="ARBA" id="ARBA00023242"/>
    </source>
</evidence>
<comment type="caution">
    <text evidence="9">The sequence shown here is derived from an EMBL/GenBank/DDBJ whole genome shotgun (WGS) entry which is preliminary data.</text>
</comment>
<dbReference type="PANTHER" id="PTHR31944">
    <property type="entry name" value="HEME-RESPONSIVE ZINC FINGER TRANSCRIPTION FACTOR HAP1"/>
    <property type="match status" value="1"/>
</dbReference>
<evidence type="ECO:0000256" key="3">
    <source>
        <dbReference type="ARBA" id="ARBA00023015"/>
    </source>
</evidence>
<feature type="compositionally biased region" description="Basic and acidic residues" evidence="7">
    <location>
        <begin position="114"/>
        <end position="134"/>
    </location>
</feature>
<evidence type="ECO:0000313" key="9">
    <source>
        <dbReference type="EMBL" id="KAF2840993.1"/>
    </source>
</evidence>
<name>A0A9P4SG56_9PEZI</name>
<evidence type="ECO:0000256" key="2">
    <source>
        <dbReference type="ARBA" id="ARBA00022833"/>
    </source>
</evidence>
<dbReference type="InterPro" id="IPR051430">
    <property type="entry name" value="Fungal_TF_Env_Response"/>
</dbReference>
<dbReference type="Pfam" id="PF00172">
    <property type="entry name" value="Zn_clus"/>
    <property type="match status" value="1"/>
</dbReference>
<evidence type="ECO:0000256" key="4">
    <source>
        <dbReference type="ARBA" id="ARBA00023125"/>
    </source>
</evidence>
<dbReference type="PANTHER" id="PTHR31944:SF130">
    <property type="entry name" value="ZN(II)2CYS6 TRANSCRIPTION FACTO (EUROFUNG)"/>
    <property type="match status" value="1"/>
</dbReference>
<dbReference type="OrthoDB" id="4236860at2759"/>
<feature type="compositionally biased region" description="Polar residues" evidence="7">
    <location>
        <begin position="97"/>
        <end position="110"/>
    </location>
</feature>
<dbReference type="EMBL" id="MU006092">
    <property type="protein sequence ID" value="KAF2840993.1"/>
    <property type="molecule type" value="Genomic_DNA"/>
</dbReference>
<dbReference type="CDD" id="cd00067">
    <property type="entry name" value="GAL4"/>
    <property type="match status" value="1"/>
</dbReference>
<evidence type="ECO:0000259" key="8">
    <source>
        <dbReference type="PROSITE" id="PS50048"/>
    </source>
</evidence>
<evidence type="ECO:0000256" key="5">
    <source>
        <dbReference type="ARBA" id="ARBA00023163"/>
    </source>
</evidence>
<keyword evidence="10" id="KW-1185">Reference proteome</keyword>
<keyword evidence="1" id="KW-0479">Metal-binding</keyword>
<feature type="compositionally biased region" description="Polar residues" evidence="7">
    <location>
        <begin position="140"/>
        <end position="153"/>
    </location>
</feature>
<accession>A0A9P4SG56</accession>
<evidence type="ECO:0000313" key="10">
    <source>
        <dbReference type="Proteomes" id="UP000799429"/>
    </source>
</evidence>
<dbReference type="PROSITE" id="PS50048">
    <property type="entry name" value="ZN2_CY6_FUNGAL_2"/>
    <property type="match status" value="1"/>
</dbReference>
<evidence type="ECO:0000256" key="7">
    <source>
        <dbReference type="SAM" id="MobiDB-lite"/>
    </source>
</evidence>
<feature type="compositionally biased region" description="Polar residues" evidence="7">
    <location>
        <begin position="78"/>
        <end position="90"/>
    </location>
</feature>
<dbReference type="GO" id="GO:0005634">
    <property type="term" value="C:nucleus"/>
    <property type="evidence" value="ECO:0007669"/>
    <property type="project" value="TreeGrafter"/>
</dbReference>
<keyword evidence="6" id="KW-0539">Nucleus</keyword>
<feature type="domain" description="Zn(2)-C6 fungal-type" evidence="8">
    <location>
        <begin position="26"/>
        <end position="57"/>
    </location>
</feature>
<protein>
    <recommendedName>
        <fullName evidence="8">Zn(2)-C6 fungal-type domain-containing protein</fullName>
    </recommendedName>
</protein>
<keyword evidence="2" id="KW-0862">Zinc</keyword>
<dbReference type="PROSITE" id="PS00463">
    <property type="entry name" value="ZN2_CY6_FUNGAL_1"/>
    <property type="match status" value="1"/>
</dbReference>
<feature type="region of interest" description="Disordered" evidence="7">
    <location>
        <begin position="78"/>
        <end position="171"/>
    </location>
</feature>